<dbReference type="RefSeq" id="WP_420882968.1">
    <property type="nucleotide sequence ID" value="NZ_CP018308.1"/>
</dbReference>
<gene>
    <name evidence="3" type="ORF">BSZ05_05395</name>
</gene>
<dbReference type="Pfam" id="PF01541">
    <property type="entry name" value="GIY-YIG"/>
    <property type="match status" value="1"/>
</dbReference>
<comment type="similarity">
    <text evidence="1">Belongs to the UPF0213 family.</text>
</comment>
<dbReference type="PROSITE" id="PS50164">
    <property type="entry name" value="GIY_YIG"/>
    <property type="match status" value="1"/>
</dbReference>
<evidence type="ECO:0000313" key="3">
    <source>
        <dbReference type="EMBL" id="ASI89285.1"/>
    </source>
</evidence>
<dbReference type="InterPro" id="IPR000305">
    <property type="entry name" value="GIY-YIG_endonuc"/>
</dbReference>
<dbReference type="EMBL" id="CP018308">
    <property type="protein sequence ID" value="ASI89285.1"/>
    <property type="molecule type" value="Genomic_DNA"/>
</dbReference>
<evidence type="ECO:0000259" key="2">
    <source>
        <dbReference type="PROSITE" id="PS50164"/>
    </source>
</evidence>
<sequence length="95" mass="11440">MMKQASIYILSSRSNKVLYVGVTSQLKQRIWQHRNGVVDGFSKKYHVHKLVFFEVHQSMTAAIIREKQIKRWKRDWKENLIKSMNPNWMDLYDSL</sequence>
<evidence type="ECO:0000313" key="4">
    <source>
        <dbReference type="Proteomes" id="UP000197092"/>
    </source>
</evidence>
<dbReference type="InterPro" id="IPR035901">
    <property type="entry name" value="GIY-YIG_endonuc_sf"/>
</dbReference>
<dbReference type="CDD" id="cd10448">
    <property type="entry name" value="GIY-YIG_unchar_3"/>
    <property type="match status" value="1"/>
</dbReference>
<proteinExistence type="inferred from homology"/>
<dbReference type="InterPro" id="IPR050190">
    <property type="entry name" value="UPF0213_domain"/>
</dbReference>
<dbReference type="Proteomes" id="UP000197092">
    <property type="component" value="Chromosome 1"/>
</dbReference>
<feature type="domain" description="GIY-YIG" evidence="2">
    <location>
        <begin position="3"/>
        <end position="80"/>
    </location>
</feature>
<dbReference type="PANTHER" id="PTHR34477:SF5">
    <property type="entry name" value="BSL5627 PROTEIN"/>
    <property type="match status" value="1"/>
</dbReference>
<reference evidence="4" key="1">
    <citation type="submission" date="2016-12" db="EMBL/GenBank/DDBJ databases">
        <title>Comparative genomic analysis reveals the diversity, evolution, and environmental adaptation strategies of the genus Vibrio.</title>
        <authorList>
            <person name="Lin H."/>
            <person name="Wang X."/>
            <person name="Zhang X.-H."/>
        </authorList>
    </citation>
    <scope>NUCLEOTIDE SEQUENCE [LARGE SCALE GENOMIC DNA]</scope>
    <source>
        <strain evidence="4">QT6D1</strain>
    </source>
</reference>
<dbReference type="PANTHER" id="PTHR34477">
    <property type="entry name" value="UPF0213 PROTEIN YHBQ"/>
    <property type="match status" value="1"/>
</dbReference>
<organism evidence="3 4">
    <name type="scientific">Vibrio mediterranei</name>
    <dbReference type="NCBI Taxonomy" id="689"/>
    <lineage>
        <taxon>Bacteria</taxon>
        <taxon>Pseudomonadati</taxon>
        <taxon>Pseudomonadota</taxon>
        <taxon>Gammaproteobacteria</taxon>
        <taxon>Vibrionales</taxon>
        <taxon>Vibrionaceae</taxon>
        <taxon>Vibrio</taxon>
    </lineage>
</organism>
<dbReference type="SUPFAM" id="SSF82771">
    <property type="entry name" value="GIY-YIG endonuclease"/>
    <property type="match status" value="1"/>
</dbReference>
<accession>A0AAN1FEX5</accession>
<evidence type="ECO:0000256" key="1">
    <source>
        <dbReference type="ARBA" id="ARBA00007435"/>
    </source>
</evidence>
<protein>
    <recommendedName>
        <fullName evidence="2">GIY-YIG domain-containing protein</fullName>
    </recommendedName>
</protein>
<dbReference type="AlphaFoldDB" id="A0AAN1FEX5"/>
<dbReference type="KEGG" id="vsh:BSZ05_05395"/>
<dbReference type="Gene3D" id="3.40.1440.10">
    <property type="entry name" value="GIY-YIG endonuclease"/>
    <property type="match status" value="1"/>
</dbReference>
<name>A0AAN1FEX5_9VIBR</name>